<evidence type="ECO:0000256" key="1">
    <source>
        <dbReference type="ARBA" id="ARBA00004651"/>
    </source>
</evidence>
<protein>
    <submittedName>
        <fullName evidence="10">Probable nitrate transporter narT</fullName>
    </submittedName>
</protein>
<keyword evidence="5 8" id="KW-1133">Transmembrane helix</keyword>
<reference evidence="10 11" key="1">
    <citation type="submission" date="2015-09" db="EMBL/GenBank/DDBJ databases">
        <authorList>
            <consortium name="Pathogen Informatics"/>
        </authorList>
    </citation>
    <scope>NUCLEOTIDE SEQUENCE [LARGE SCALE GENOMIC DNA]</scope>
    <source>
        <strain evidence="10 11">2789STDY5834858</strain>
    </source>
</reference>
<evidence type="ECO:0000256" key="2">
    <source>
        <dbReference type="ARBA" id="ARBA00008432"/>
    </source>
</evidence>
<feature type="transmembrane region" description="Helical" evidence="8">
    <location>
        <begin position="80"/>
        <end position="103"/>
    </location>
</feature>
<feature type="transmembrane region" description="Helical" evidence="8">
    <location>
        <begin position="247"/>
        <end position="267"/>
    </location>
</feature>
<comment type="subcellular location">
    <subcellularLocation>
        <location evidence="1">Cell membrane</location>
        <topology evidence="1">Multi-pass membrane protein</topology>
    </subcellularLocation>
</comment>
<dbReference type="InterPro" id="IPR011701">
    <property type="entry name" value="MFS"/>
</dbReference>
<evidence type="ECO:0000256" key="3">
    <source>
        <dbReference type="ARBA" id="ARBA00022448"/>
    </source>
</evidence>
<comment type="similarity">
    <text evidence="2">Belongs to the major facilitator superfamily. Nitrate/nitrite porter (TC 2.A.1.8) family.</text>
</comment>
<evidence type="ECO:0000256" key="4">
    <source>
        <dbReference type="ARBA" id="ARBA00022692"/>
    </source>
</evidence>
<feature type="transmembrane region" description="Helical" evidence="8">
    <location>
        <begin position="12"/>
        <end position="33"/>
    </location>
</feature>
<dbReference type="PROSITE" id="PS50850">
    <property type="entry name" value="MFS"/>
    <property type="match status" value="1"/>
</dbReference>
<name>A0ABM9UMP1_SARVE</name>
<feature type="transmembrane region" description="Helical" evidence="8">
    <location>
        <begin position="312"/>
        <end position="330"/>
    </location>
</feature>
<feature type="transmembrane region" description="Helical" evidence="8">
    <location>
        <begin position="45"/>
        <end position="68"/>
    </location>
</feature>
<dbReference type="InterPro" id="IPR044772">
    <property type="entry name" value="NO3_transporter"/>
</dbReference>
<evidence type="ECO:0000256" key="8">
    <source>
        <dbReference type="SAM" id="Phobius"/>
    </source>
</evidence>
<dbReference type="InterPro" id="IPR020846">
    <property type="entry name" value="MFS_dom"/>
</dbReference>
<dbReference type="EMBL" id="CYZR01000001">
    <property type="protein sequence ID" value="CUN53098.1"/>
    <property type="molecule type" value="Genomic_DNA"/>
</dbReference>
<feature type="domain" description="Major facilitator superfamily (MFS) profile" evidence="9">
    <location>
        <begin position="13"/>
        <end position="424"/>
    </location>
</feature>
<proteinExistence type="inferred from homology"/>
<organism evidence="10 11">
    <name type="scientific">Sarcina ventriculi</name>
    <name type="common">Clostridium ventriculi</name>
    <dbReference type="NCBI Taxonomy" id="1267"/>
    <lineage>
        <taxon>Bacteria</taxon>
        <taxon>Bacillati</taxon>
        <taxon>Bacillota</taxon>
        <taxon>Clostridia</taxon>
        <taxon>Eubacteriales</taxon>
        <taxon>Clostridiaceae</taxon>
        <taxon>Sarcina</taxon>
    </lineage>
</organism>
<feature type="transmembrane region" description="Helical" evidence="8">
    <location>
        <begin position="144"/>
        <end position="173"/>
    </location>
</feature>
<evidence type="ECO:0000313" key="11">
    <source>
        <dbReference type="Proteomes" id="UP000095488"/>
    </source>
</evidence>
<evidence type="ECO:0000256" key="5">
    <source>
        <dbReference type="ARBA" id="ARBA00022989"/>
    </source>
</evidence>
<keyword evidence="11" id="KW-1185">Reference proteome</keyword>
<keyword evidence="4 8" id="KW-0812">Transmembrane</keyword>
<sequence>MSNYNLRGSSTRGLVGTTLGFFVGFAAVALYGSTATVFKGVFQDLNPILLALLVAAPNLSGALLRIPFGAWVDTTGGKKPFIVLFILSIIGMSGLYILVAFFGDSLGNYYSLLFIFGILSGCGIATFSVGASQTSYWFPKSKQGVALGAYAGFGNLAPGIFSLILPIIALPLLGLSGSYLAWLIFLILGTIAYCFVAENAWYFQLIKKGVSKEKAKEIANKEYGQELFPNDKVSESLVTSAKTWKTWALVIIYFATFGGFLALTSWFPTYWTSFFGTKTITAGVLTAMYSLLTSLIRVYGGKLADKKGGEKVTIIALVIALIGAIFMTFAGSIGFAIVGVVILAIGMGIANGGVFKIVPNAVPHAVGGATGWIGGLGALGGFIIPIVMASFVSGTEGYSTGFSVFIVLMVISIIIVGVLSKGKKKA</sequence>
<keyword evidence="6" id="KW-0534">Nitrate assimilation</keyword>
<evidence type="ECO:0000313" key="10">
    <source>
        <dbReference type="EMBL" id="CUN53098.1"/>
    </source>
</evidence>
<dbReference type="Pfam" id="PF07690">
    <property type="entry name" value="MFS_1"/>
    <property type="match status" value="1"/>
</dbReference>
<keyword evidence="7 8" id="KW-0472">Membrane</keyword>
<feature type="transmembrane region" description="Helical" evidence="8">
    <location>
        <begin position="279"/>
        <end position="300"/>
    </location>
</feature>
<accession>A0ABM9UMP1</accession>
<feature type="transmembrane region" description="Helical" evidence="8">
    <location>
        <begin position="370"/>
        <end position="392"/>
    </location>
</feature>
<dbReference type="Gene3D" id="1.20.1250.20">
    <property type="entry name" value="MFS general substrate transporter like domains"/>
    <property type="match status" value="2"/>
</dbReference>
<feature type="transmembrane region" description="Helical" evidence="8">
    <location>
        <begin position="336"/>
        <end position="358"/>
    </location>
</feature>
<feature type="transmembrane region" description="Helical" evidence="8">
    <location>
        <begin position="109"/>
        <end position="132"/>
    </location>
</feature>
<dbReference type="PANTHER" id="PTHR23515">
    <property type="entry name" value="HIGH-AFFINITY NITRATE TRANSPORTER 2.3"/>
    <property type="match status" value="1"/>
</dbReference>
<evidence type="ECO:0000259" key="9">
    <source>
        <dbReference type="PROSITE" id="PS50850"/>
    </source>
</evidence>
<dbReference type="InterPro" id="IPR036259">
    <property type="entry name" value="MFS_trans_sf"/>
</dbReference>
<dbReference type="Proteomes" id="UP000095488">
    <property type="component" value="Unassembled WGS sequence"/>
</dbReference>
<dbReference type="RefSeq" id="WP_055257328.1">
    <property type="nucleotide sequence ID" value="NZ_BCMV01000024.1"/>
</dbReference>
<evidence type="ECO:0000256" key="7">
    <source>
        <dbReference type="ARBA" id="ARBA00023136"/>
    </source>
</evidence>
<feature type="transmembrane region" description="Helical" evidence="8">
    <location>
        <begin position="179"/>
        <end position="202"/>
    </location>
</feature>
<dbReference type="SUPFAM" id="SSF103473">
    <property type="entry name" value="MFS general substrate transporter"/>
    <property type="match status" value="1"/>
</dbReference>
<evidence type="ECO:0000256" key="6">
    <source>
        <dbReference type="ARBA" id="ARBA00023063"/>
    </source>
</evidence>
<comment type="caution">
    <text evidence="10">The sequence shown here is derived from an EMBL/GenBank/DDBJ whole genome shotgun (WGS) entry which is preliminary data.</text>
</comment>
<gene>
    <name evidence="10" type="primary">narT_1</name>
    <name evidence="10" type="ORF">ERS852473_00447</name>
</gene>
<keyword evidence="3" id="KW-0813">Transport</keyword>
<feature type="transmembrane region" description="Helical" evidence="8">
    <location>
        <begin position="398"/>
        <end position="419"/>
    </location>
</feature>